<keyword evidence="2" id="KW-0597">Phosphoprotein</keyword>
<dbReference type="Gene3D" id="3.30.300.30">
    <property type="match status" value="1"/>
</dbReference>
<sequence length="586" mass="62955">MMAPLMEMPTAPLRTGTVRSDAVCVEAADGASQTYGEFFGNVEKWRRWIERTVTRDQVLAAQLDLSPISMALMVASLTVHSRTAWIPPGEAASREQRMIEQLGDSVYLLDDASAARILDEAESPRLTEIRLDAFGPERWATTTKFIYFTSGSEGRPKAVQVGIGAIANRLQWMWTEFPFAPTDRVVVQKPLSFVASYWEILGSVLGGVVAVLISSAERGRPDLFFDVVSSADATHLFATSVALRGLVEAAEEHGSALPALKLVCSSADRFPTSLGRDLAVTAPNARILNLYGATETTANTSAYELSSTDLSAASVSLGSPIPHTRIVIRDSSGVECDEGVEGSVAVQGLPLADGYLIRGVLSDGDAFSGTGELREFRSGDLGYMQDGKLFLTGRADNAVNVSGFKVHLEEIEAAAMQLSGRTGQCAAVYIEDSGASVLALVVPEDWRGRVSRTALARSLPPHMVPRLLVPVETLPTVRTGKVDRAECAALVKEAMRDSRNSGYSEGGSVERDTLARLWTSSLGQDSTAVGDDYFHDGGDSLRAVGLLAAVRRQFGVRVPLRGFYADPSMTFVLSVIRDSDPKGLSR</sequence>
<dbReference type="PANTHER" id="PTHR44845:SF6">
    <property type="entry name" value="BETA-ALANINE-ACTIVATING ENZYME"/>
    <property type="match status" value="1"/>
</dbReference>
<protein>
    <submittedName>
        <fullName evidence="4">Non-ribosomal peptide synthetase</fullName>
    </submittedName>
</protein>
<proteinExistence type="predicted"/>
<dbReference type="PROSITE" id="PS00455">
    <property type="entry name" value="AMP_BINDING"/>
    <property type="match status" value="1"/>
</dbReference>
<evidence type="ECO:0000259" key="3">
    <source>
        <dbReference type="PROSITE" id="PS50075"/>
    </source>
</evidence>
<gene>
    <name evidence="4" type="ORF">KV397_00155</name>
</gene>
<organism evidence="4 5">
    <name type="scientific">Microbacterium aurugineum</name>
    <dbReference type="NCBI Taxonomy" id="2851642"/>
    <lineage>
        <taxon>Bacteria</taxon>
        <taxon>Bacillati</taxon>
        <taxon>Actinomycetota</taxon>
        <taxon>Actinomycetes</taxon>
        <taxon>Micrococcales</taxon>
        <taxon>Microbacteriaceae</taxon>
        <taxon>Microbacterium</taxon>
    </lineage>
</organism>
<dbReference type="SUPFAM" id="SSF56801">
    <property type="entry name" value="Acetyl-CoA synthetase-like"/>
    <property type="match status" value="1"/>
</dbReference>
<evidence type="ECO:0000256" key="2">
    <source>
        <dbReference type="ARBA" id="ARBA00022553"/>
    </source>
</evidence>
<dbReference type="EMBL" id="CP078078">
    <property type="protein sequence ID" value="UPL16278.1"/>
    <property type="molecule type" value="Genomic_DNA"/>
</dbReference>
<dbReference type="Gene3D" id="1.10.1200.10">
    <property type="entry name" value="ACP-like"/>
    <property type="match status" value="1"/>
</dbReference>
<accession>A0ABY4IU99</accession>
<evidence type="ECO:0000256" key="1">
    <source>
        <dbReference type="ARBA" id="ARBA00022450"/>
    </source>
</evidence>
<dbReference type="Gene3D" id="3.40.50.12780">
    <property type="entry name" value="N-terminal domain of ligase-like"/>
    <property type="match status" value="1"/>
</dbReference>
<dbReference type="PANTHER" id="PTHR44845">
    <property type="entry name" value="CARRIER DOMAIN-CONTAINING PROTEIN"/>
    <property type="match status" value="1"/>
</dbReference>
<dbReference type="InterPro" id="IPR036736">
    <property type="entry name" value="ACP-like_sf"/>
</dbReference>
<dbReference type="Pfam" id="PF00501">
    <property type="entry name" value="AMP-binding"/>
    <property type="match status" value="1"/>
</dbReference>
<dbReference type="InterPro" id="IPR020845">
    <property type="entry name" value="AMP-binding_CS"/>
</dbReference>
<dbReference type="SUPFAM" id="SSF47336">
    <property type="entry name" value="ACP-like"/>
    <property type="match status" value="1"/>
</dbReference>
<dbReference type="InterPro" id="IPR042099">
    <property type="entry name" value="ANL_N_sf"/>
</dbReference>
<dbReference type="PROSITE" id="PS50075">
    <property type="entry name" value="CARRIER"/>
    <property type="match status" value="1"/>
</dbReference>
<dbReference type="InterPro" id="IPR045851">
    <property type="entry name" value="AMP-bd_C_sf"/>
</dbReference>
<dbReference type="InterPro" id="IPR009081">
    <property type="entry name" value="PP-bd_ACP"/>
</dbReference>
<keyword evidence="1" id="KW-0596">Phosphopantetheine</keyword>
<evidence type="ECO:0000313" key="4">
    <source>
        <dbReference type="EMBL" id="UPL16278.1"/>
    </source>
</evidence>
<keyword evidence="5" id="KW-1185">Reference proteome</keyword>
<dbReference type="InterPro" id="IPR000873">
    <property type="entry name" value="AMP-dep_synth/lig_dom"/>
</dbReference>
<reference evidence="4 5" key="1">
    <citation type="submission" date="2021-06" db="EMBL/GenBank/DDBJ databases">
        <title>Genome-based taxonomic framework of Microbacterium strains isolated from marine environment, the description of four new species and reclassification of four preexisting species.</title>
        <authorList>
            <person name="Lee S.D."/>
            <person name="Kim S.-M."/>
            <person name="Byeon Y.-S."/>
            <person name="Yang H.L."/>
            <person name="Kim I.S."/>
        </authorList>
    </citation>
    <scope>NUCLEOTIDE SEQUENCE [LARGE SCALE GENOMIC DNA]</scope>
    <source>
        <strain evidence="4 5">KSW4-10</strain>
    </source>
</reference>
<name>A0ABY4IU99_9MICO</name>
<evidence type="ECO:0000313" key="5">
    <source>
        <dbReference type="Proteomes" id="UP000830631"/>
    </source>
</evidence>
<dbReference type="Pfam" id="PF00550">
    <property type="entry name" value="PP-binding"/>
    <property type="match status" value="1"/>
</dbReference>
<dbReference type="RefSeq" id="WP_261811874.1">
    <property type="nucleotide sequence ID" value="NZ_CP078078.1"/>
</dbReference>
<dbReference type="Proteomes" id="UP000830631">
    <property type="component" value="Chromosome"/>
</dbReference>
<feature type="domain" description="Carrier" evidence="3">
    <location>
        <begin position="505"/>
        <end position="580"/>
    </location>
</feature>